<protein>
    <submittedName>
        <fullName evidence="3">Uncharacterized protein</fullName>
    </submittedName>
</protein>
<dbReference type="CDD" id="cd05819">
    <property type="entry name" value="NHL"/>
    <property type="match status" value="1"/>
</dbReference>
<dbReference type="SUPFAM" id="SSF141571">
    <property type="entry name" value="Pentapeptide repeat-like"/>
    <property type="match status" value="2"/>
</dbReference>
<dbReference type="EMBL" id="CAJNRE010003306">
    <property type="protein sequence ID" value="CAF2015499.1"/>
    <property type="molecule type" value="Genomic_DNA"/>
</dbReference>
<comment type="caution">
    <text evidence="3">The sequence shown here is derived from an EMBL/GenBank/DDBJ whole genome shotgun (WGS) entry which is preliminary data.</text>
</comment>
<keyword evidence="2" id="KW-1133">Transmembrane helix</keyword>
<keyword evidence="2" id="KW-0812">Transmembrane</keyword>
<feature type="compositionally biased region" description="Basic and acidic residues" evidence="1">
    <location>
        <begin position="58"/>
        <end position="80"/>
    </location>
</feature>
<reference evidence="3" key="1">
    <citation type="submission" date="2021-02" db="EMBL/GenBank/DDBJ databases">
        <authorList>
            <person name="Nowell W R."/>
        </authorList>
    </citation>
    <scope>NUCLEOTIDE SEQUENCE</scope>
</reference>
<dbReference type="Proteomes" id="UP000663824">
    <property type="component" value="Unassembled WGS sequence"/>
</dbReference>
<dbReference type="InterPro" id="IPR011042">
    <property type="entry name" value="6-blade_b-propeller_TolB-like"/>
</dbReference>
<name>A0A816N3M4_9BILA</name>
<evidence type="ECO:0000256" key="2">
    <source>
        <dbReference type="SAM" id="Phobius"/>
    </source>
</evidence>
<organism evidence="3 4">
    <name type="scientific">Rotaria magnacalcarata</name>
    <dbReference type="NCBI Taxonomy" id="392030"/>
    <lineage>
        <taxon>Eukaryota</taxon>
        <taxon>Metazoa</taxon>
        <taxon>Spiralia</taxon>
        <taxon>Gnathifera</taxon>
        <taxon>Rotifera</taxon>
        <taxon>Eurotatoria</taxon>
        <taxon>Bdelloidea</taxon>
        <taxon>Philodinida</taxon>
        <taxon>Philodinidae</taxon>
        <taxon>Rotaria</taxon>
    </lineage>
</organism>
<dbReference type="PANTHER" id="PTHR14136:SF17">
    <property type="entry name" value="BTB_POZ DOMAIN-CONTAINING PROTEIN KCTD9"/>
    <property type="match status" value="1"/>
</dbReference>
<accession>A0A816N3M4</accession>
<dbReference type="SUPFAM" id="SSF101898">
    <property type="entry name" value="NHL repeat"/>
    <property type="match status" value="1"/>
</dbReference>
<dbReference type="Gene3D" id="2.160.20.80">
    <property type="entry name" value="E3 ubiquitin-protein ligase SopA"/>
    <property type="match status" value="3"/>
</dbReference>
<evidence type="ECO:0000313" key="3">
    <source>
        <dbReference type="EMBL" id="CAF2015499.1"/>
    </source>
</evidence>
<dbReference type="Gene3D" id="2.120.10.30">
    <property type="entry name" value="TolB, C-terminal domain"/>
    <property type="match status" value="2"/>
</dbReference>
<feature type="transmembrane region" description="Helical" evidence="2">
    <location>
        <begin position="28"/>
        <end position="50"/>
    </location>
</feature>
<evidence type="ECO:0000313" key="4">
    <source>
        <dbReference type="Proteomes" id="UP000663824"/>
    </source>
</evidence>
<dbReference type="Pfam" id="PF00805">
    <property type="entry name" value="Pentapeptide"/>
    <property type="match status" value="2"/>
</dbReference>
<feature type="region of interest" description="Disordered" evidence="1">
    <location>
        <begin position="57"/>
        <end position="80"/>
    </location>
</feature>
<dbReference type="InterPro" id="IPR051082">
    <property type="entry name" value="Pentapeptide-BTB/POZ_domain"/>
</dbReference>
<keyword evidence="2" id="KW-0472">Membrane</keyword>
<gene>
    <name evidence="3" type="ORF">MBJ925_LOCUS8944</name>
</gene>
<dbReference type="InterPro" id="IPR001646">
    <property type="entry name" value="5peptide_repeat"/>
</dbReference>
<dbReference type="AlphaFoldDB" id="A0A816N3M4"/>
<evidence type="ECO:0000256" key="1">
    <source>
        <dbReference type="SAM" id="MobiDB-lite"/>
    </source>
</evidence>
<sequence>MIPQEKSTQKDRLLFAPRQLFGLRLGDILKFMSSLLLPLALGVFTVIITFQQQNAAKQQRDEDRKSSELQREQEKSLEEQRYKNEALDTFIKDMGKLLKENNGFLTANRVTATLARVKTLNILRELDAQRNMRVIRFLYEANQLAEVDGHSPLDLSAAELRDMNFRRLSIIKMKITNLSLTGVFLSNATFAGVDMEYVDFATNQFDNVNFFSDYINNVSFSFTRLNNSNFSYGKFRNANFLFSSLFNVNFSFSALINTHLPSTQIEHGNFSFTQLFNVSFSSAQLDHINFSFAQFYHVDFSSCLLANISFSHARFVDVNFSSATLQNVDFSYANINYADFSSAQLLNVNFSFAILRKDYHNFIFFYLSNKYLTVFLASTNFGGTAASYVEFRRATCIAVLFSSAILSESSFRHSNIKHASFEDAKLNNVDFFRANLYKADFSGAEIEDSNLQSALSTQDALKDDETVFHDRNLLNDDQYDCNISLDNSWILQTGNVTKRMSNKSNISCQFTLQLHNERATMLQRINLSNKWDSSTWPNSRAVLRANMSDGVSMRLKGIKRNCSASAKEILGKLQYAPIRISLQLSYIDSSRENISLILQDDMWGLEVNIEFSVLNNQSDMTHHWYENIKLFIIYGTYLEFLRVEPNIPVHARWVQDDVTVTSGHDDDNDTNQLNAARGLFVDDDQSMIIVDTGHNRVMQWKWGDPNGQVIVGDNESEDQLNNPTDVLIDKETNSLIICDQGNRRVLRWSRRSDTTQGEILVDNIDCHGLAMGDQRFFYVSDIEKNEIRQYTMGYKNGTLMAGGHGRGSGFHQLFAPRHLFVDRQQVLYVSDWGNHRVMKWNKGAKEGIVVAGGRGYGKALTQLYFPEGLFVDASGTIYVADIYNDRVMRWPQGAKQGTIIVGDNRKREEADQFLSPTGLSFDRHGNIYIINGLNNQIHRFSLE</sequence>
<proteinExistence type="predicted"/>
<dbReference type="PANTHER" id="PTHR14136">
    <property type="entry name" value="BTB_POZ DOMAIN-CONTAINING PROTEIN KCTD9"/>
    <property type="match status" value="1"/>
</dbReference>